<keyword evidence="1" id="KW-0479">Metal-binding</keyword>
<dbReference type="EC" id="1.1.1.262" evidence="4"/>
<dbReference type="SUPFAM" id="SSF53659">
    <property type="entry name" value="Isocitrate/Isopropylmalate dehydrogenase-like"/>
    <property type="match status" value="1"/>
</dbReference>
<keyword evidence="3" id="KW-0520">NAD</keyword>
<evidence type="ECO:0000256" key="3">
    <source>
        <dbReference type="ARBA" id="ARBA00023027"/>
    </source>
</evidence>
<keyword evidence="2 4" id="KW-0560">Oxidoreductase</keyword>
<dbReference type="STRING" id="340177.Cag_1208"/>
<dbReference type="HOGENOM" id="CLU_040168_0_0_10"/>
<proteinExistence type="predicted"/>
<accession>Q3ARA5</accession>
<dbReference type="KEGG" id="cch:Cag_1208"/>
<protein>
    <submittedName>
        <fullName evidence="4">4-hydroxythreonine-4-phosphate dehydrogenase</fullName>
        <ecNumber evidence="4">1.1.1.262</ecNumber>
    </submittedName>
</protein>
<evidence type="ECO:0000313" key="4">
    <source>
        <dbReference type="EMBL" id="ABB28470.1"/>
    </source>
</evidence>
<dbReference type="PANTHER" id="PTHR30004">
    <property type="entry name" value="4-HYDROXYTHREONINE-4-PHOSPHATE DEHYDROGENASE"/>
    <property type="match status" value="1"/>
</dbReference>
<dbReference type="GO" id="GO:0051287">
    <property type="term" value="F:NAD binding"/>
    <property type="evidence" value="ECO:0007669"/>
    <property type="project" value="InterPro"/>
</dbReference>
<dbReference type="NCBIfam" id="TIGR00557">
    <property type="entry name" value="pdxA"/>
    <property type="match status" value="1"/>
</dbReference>
<dbReference type="Pfam" id="PF04166">
    <property type="entry name" value="PdxA"/>
    <property type="match status" value="1"/>
</dbReference>
<evidence type="ECO:0000256" key="2">
    <source>
        <dbReference type="ARBA" id="ARBA00023002"/>
    </source>
</evidence>
<evidence type="ECO:0000256" key="1">
    <source>
        <dbReference type="ARBA" id="ARBA00022723"/>
    </source>
</evidence>
<dbReference type="AlphaFoldDB" id="Q3ARA5"/>
<dbReference type="Gene3D" id="3.40.718.10">
    <property type="entry name" value="Isopropylmalate Dehydrogenase"/>
    <property type="match status" value="1"/>
</dbReference>
<sequence length="338" mass="36130">MNRMTIVCSMGDPHGIGPEVVMKSVITLGALGEVGRVVVAGSMRVMEFYRNLLQLPLTLQPIERVEDIANLPTTFDGVLPVLSVAEPQNPITPGVISAEAGRVAMEAILRGTQLCQSGVCDALVTAPIHKEALAKAGYTECGHTGLLGRLTGVASPTMMFYDRLTGLKVSLATIHEPLSRVPKLIRTMDLDNFLLKLATSLSVDFGISAPRIALLGLNPHASDGGVMGSEEAEFLIPAIQRLSPTLSIEGAFPADGFFGAKLYRNYDMVVAMYHDQGLLPFKVLAFETGVNVTLGLPIVRTSPDHGTGFDIAGKGVANSRSMEEAIRLAHVIARNRMK</sequence>
<dbReference type="PANTHER" id="PTHR30004:SF6">
    <property type="entry name" value="D-THREONATE 4-PHOSPHATE DEHYDROGENASE"/>
    <property type="match status" value="1"/>
</dbReference>
<dbReference type="GO" id="GO:0050570">
    <property type="term" value="F:4-hydroxythreonine-4-phosphate dehydrogenase activity"/>
    <property type="evidence" value="ECO:0007669"/>
    <property type="project" value="UniProtKB-EC"/>
</dbReference>
<dbReference type="EMBL" id="CP000108">
    <property type="protein sequence ID" value="ABB28470.1"/>
    <property type="molecule type" value="Genomic_DNA"/>
</dbReference>
<dbReference type="eggNOG" id="COG1995">
    <property type="taxonomic scope" value="Bacteria"/>
</dbReference>
<dbReference type="InterPro" id="IPR005255">
    <property type="entry name" value="PdxA_fam"/>
</dbReference>
<reference evidence="4" key="1">
    <citation type="submission" date="2005-08" db="EMBL/GenBank/DDBJ databases">
        <title>Complete sequence of Chlorobium chlorochromatii CaD3.</title>
        <authorList>
            <person name="Copeland A."/>
            <person name="Lucas S."/>
            <person name="Lapidus A."/>
            <person name="Barry K."/>
            <person name="Detter J.C."/>
            <person name="Glavina T."/>
            <person name="Hammon N."/>
            <person name="Israni S."/>
            <person name="Pitluck S."/>
            <person name="Bryant D."/>
            <person name="Schmutz J."/>
            <person name="Larimer F."/>
            <person name="Land M."/>
            <person name="Kyrpides N."/>
            <person name="Ivanova N."/>
            <person name="Richardson P."/>
        </authorList>
    </citation>
    <scope>NUCLEOTIDE SEQUENCE [LARGE SCALE GENOMIC DNA]</scope>
    <source>
        <strain evidence="4">CaD3</strain>
    </source>
</reference>
<name>Q3ARA5_CHLCH</name>
<dbReference type="GO" id="GO:0046872">
    <property type="term" value="F:metal ion binding"/>
    <property type="evidence" value="ECO:0007669"/>
    <property type="project" value="UniProtKB-KW"/>
</dbReference>
<organism evidence="4">
    <name type="scientific">Chlorobium chlorochromatii (strain CaD3)</name>
    <dbReference type="NCBI Taxonomy" id="340177"/>
    <lineage>
        <taxon>Bacteria</taxon>
        <taxon>Pseudomonadati</taxon>
        <taxon>Chlorobiota</taxon>
        <taxon>Chlorobiia</taxon>
        <taxon>Chlorobiales</taxon>
        <taxon>Chlorobiaceae</taxon>
        <taxon>Chlorobium/Pelodictyon group</taxon>
        <taxon>Chlorobium</taxon>
    </lineage>
</organism>
<gene>
    <name evidence="4" type="ordered locus">Cag_1208</name>
</gene>